<evidence type="ECO:0000313" key="2">
    <source>
        <dbReference type="EMBL" id="SFV62467.1"/>
    </source>
</evidence>
<dbReference type="InterPro" id="IPR036145">
    <property type="entry name" value="MinC_C_sf"/>
</dbReference>
<accession>A0A1W1C9N7</accession>
<dbReference type="EMBL" id="FPHC01000066">
    <property type="protein sequence ID" value="SFV62467.1"/>
    <property type="molecule type" value="Genomic_DNA"/>
</dbReference>
<dbReference type="GO" id="GO:0000902">
    <property type="term" value="P:cell morphogenesis"/>
    <property type="evidence" value="ECO:0007669"/>
    <property type="project" value="InterPro"/>
</dbReference>
<sequence>MKGKQYSVKVYETTIDDEDRFISFFDANYLLFKDRLIVLNGTVSSRIEEFLEKKGLKYITNIELPKSNSRKETDLELIKAQEKREQFRENLAKENQALLEEELDRLSDRLQNNLTVLDSIVRSGREINLDGDLLLLNRVNSGATLNIEGNLIVTQVVEGSIRCNGNFMMLNNSPKANIIFHGVEVDNSLLEDRLNRIELIGDEIVITPVLKKEINWA</sequence>
<dbReference type="InterPro" id="IPR016098">
    <property type="entry name" value="CAP/MinC_C"/>
</dbReference>
<dbReference type="SUPFAM" id="SSF63848">
    <property type="entry name" value="Cell-division inhibitor MinC, C-terminal domain"/>
    <property type="match status" value="1"/>
</dbReference>
<proteinExistence type="predicted"/>
<protein>
    <submittedName>
        <fullName evidence="2">Probable septum site-determining protein minC</fullName>
    </submittedName>
</protein>
<gene>
    <name evidence="2" type="ORF">MNB_SV-6-1184</name>
</gene>
<evidence type="ECO:0000256" key="1">
    <source>
        <dbReference type="SAM" id="Coils"/>
    </source>
</evidence>
<feature type="coiled-coil region" evidence="1">
    <location>
        <begin position="70"/>
        <end position="109"/>
    </location>
</feature>
<name>A0A1W1C9N7_9ZZZZ</name>
<dbReference type="AlphaFoldDB" id="A0A1W1C9N7"/>
<reference evidence="2" key="1">
    <citation type="submission" date="2016-10" db="EMBL/GenBank/DDBJ databases">
        <authorList>
            <person name="de Groot N.N."/>
        </authorList>
    </citation>
    <scope>NUCLEOTIDE SEQUENCE</scope>
</reference>
<keyword evidence="1" id="KW-0175">Coiled coil</keyword>
<organism evidence="2">
    <name type="scientific">hydrothermal vent metagenome</name>
    <dbReference type="NCBI Taxonomy" id="652676"/>
    <lineage>
        <taxon>unclassified sequences</taxon>
        <taxon>metagenomes</taxon>
        <taxon>ecological metagenomes</taxon>
    </lineage>
</organism>
<dbReference type="Gene3D" id="2.160.20.70">
    <property type="match status" value="1"/>
</dbReference>